<feature type="non-terminal residue" evidence="2">
    <location>
        <position position="53"/>
    </location>
</feature>
<accession>A0AAD5S7K9</accession>
<organism evidence="2 3">
    <name type="scientific">Rhizophlyctis rosea</name>
    <dbReference type="NCBI Taxonomy" id="64517"/>
    <lineage>
        <taxon>Eukaryota</taxon>
        <taxon>Fungi</taxon>
        <taxon>Fungi incertae sedis</taxon>
        <taxon>Chytridiomycota</taxon>
        <taxon>Chytridiomycota incertae sedis</taxon>
        <taxon>Chytridiomycetes</taxon>
        <taxon>Rhizophlyctidales</taxon>
        <taxon>Rhizophlyctidaceae</taxon>
        <taxon>Rhizophlyctis</taxon>
    </lineage>
</organism>
<name>A0AAD5S7K9_9FUNG</name>
<sequence length="53" mass="5953">MTEEKYDDGEKGKKDDEEYQAGHLSADTEEDASDGASEQYKRKVNSFSGEISF</sequence>
<keyword evidence="3" id="KW-1185">Reference proteome</keyword>
<gene>
    <name evidence="2" type="ORF">HK097_010436</name>
</gene>
<dbReference type="AlphaFoldDB" id="A0AAD5S7K9"/>
<dbReference type="EMBL" id="JADGJD010000772">
    <property type="protein sequence ID" value="KAJ3048561.1"/>
    <property type="molecule type" value="Genomic_DNA"/>
</dbReference>
<reference evidence="2" key="1">
    <citation type="submission" date="2020-05" db="EMBL/GenBank/DDBJ databases">
        <title>Phylogenomic resolution of chytrid fungi.</title>
        <authorList>
            <person name="Stajich J.E."/>
            <person name="Amses K."/>
            <person name="Simmons R."/>
            <person name="Seto K."/>
            <person name="Myers J."/>
            <person name="Bonds A."/>
            <person name="Quandt C.A."/>
            <person name="Barry K."/>
            <person name="Liu P."/>
            <person name="Grigoriev I."/>
            <person name="Longcore J.E."/>
            <person name="James T.Y."/>
        </authorList>
    </citation>
    <scope>NUCLEOTIDE SEQUENCE</scope>
    <source>
        <strain evidence="2">JEL0318</strain>
    </source>
</reference>
<comment type="caution">
    <text evidence="2">The sequence shown here is derived from an EMBL/GenBank/DDBJ whole genome shotgun (WGS) entry which is preliminary data.</text>
</comment>
<protein>
    <submittedName>
        <fullName evidence="2">Uncharacterized protein</fullName>
    </submittedName>
</protein>
<feature type="region of interest" description="Disordered" evidence="1">
    <location>
        <begin position="1"/>
        <end position="53"/>
    </location>
</feature>
<dbReference type="Proteomes" id="UP001212841">
    <property type="component" value="Unassembled WGS sequence"/>
</dbReference>
<proteinExistence type="predicted"/>
<evidence type="ECO:0000256" key="1">
    <source>
        <dbReference type="SAM" id="MobiDB-lite"/>
    </source>
</evidence>
<evidence type="ECO:0000313" key="2">
    <source>
        <dbReference type="EMBL" id="KAJ3048561.1"/>
    </source>
</evidence>
<evidence type="ECO:0000313" key="3">
    <source>
        <dbReference type="Proteomes" id="UP001212841"/>
    </source>
</evidence>